<dbReference type="InterPro" id="IPR032506">
    <property type="entry name" value="SGSH_C"/>
</dbReference>
<dbReference type="PANTHER" id="PTHR43751">
    <property type="entry name" value="SULFATASE"/>
    <property type="match status" value="1"/>
</dbReference>
<sequence>WNLYDAGIRGPLIVRWPGKVKPGSATAAMVSLVDLLPTVVAAAGATLPPAEMDGRSFLPVLLGQADKHLDAVYASHTGDGKMNRSPMRAVRTGRYKYILNLNPGEAYKTHVSEGVSDDGKLYWDSWVRLAERDAHAAEMVRRFRHRPAEELFDLSADPWEQTNLAADVGHASTLKELREQLKQWRVQQGEDLNKVPMPEDARTGNVPYAK</sequence>
<feature type="non-terminal residue" evidence="3">
    <location>
        <position position="1"/>
    </location>
</feature>
<keyword evidence="3" id="KW-0378">Hydrolase</keyword>
<dbReference type="GO" id="GO:0004065">
    <property type="term" value="F:arylsulfatase activity"/>
    <property type="evidence" value="ECO:0007669"/>
    <property type="project" value="UniProtKB-EC"/>
</dbReference>
<accession>A0A6J4N5Q8</accession>
<evidence type="ECO:0000313" key="3">
    <source>
        <dbReference type="EMBL" id="CAA9375537.1"/>
    </source>
</evidence>
<dbReference type="Gene3D" id="3.40.720.10">
    <property type="entry name" value="Alkaline Phosphatase, subunit A"/>
    <property type="match status" value="1"/>
</dbReference>
<dbReference type="EMBL" id="CADCUQ010000069">
    <property type="protein sequence ID" value="CAA9375537.1"/>
    <property type="molecule type" value="Genomic_DNA"/>
</dbReference>
<dbReference type="InterPro" id="IPR017850">
    <property type="entry name" value="Alkaline_phosphatase_core_sf"/>
</dbReference>
<protein>
    <submittedName>
        <fullName evidence="3">Arylsulfatase</fullName>
        <ecNumber evidence="3">3.1.6.1</ecNumber>
    </submittedName>
</protein>
<dbReference type="SUPFAM" id="SSF53649">
    <property type="entry name" value="Alkaline phosphatase-like"/>
    <property type="match status" value="1"/>
</dbReference>
<feature type="domain" description="N-sulphoglucosamine sulphohydrolase C-terminal" evidence="2">
    <location>
        <begin position="3"/>
        <end position="102"/>
    </location>
</feature>
<evidence type="ECO:0000259" key="2">
    <source>
        <dbReference type="Pfam" id="PF16347"/>
    </source>
</evidence>
<dbReference type="EC" id="3.1.6.1" evidence="3"/>
<feature type="compositionally biased region" description="Basic and acidic residues" evidence="1">
    <location>
        <begin position="191"/>
        <end position="202"/>
    </location>
</feature>
<evidence type="ECO:0000256" key="1">
    <source>
        <dbReference type="SAM" id="MobiDB-lite"/>
    </source>
</evidence>
<dbReference type="Pfam" id="PF16347">
    <property type="entry name" value="SGSH_C"/>
    <property type="match status" value="1"/>
</dbReference>
<organism evidence="3">
    <name type="scientific">uncultured Phycisphaerae bacterium</name>
    <dbReference type="NCBI Taxonomy" id="904963"/>
    <lineage>
        <taxon>Bacteria</taxon>
        <taxon>Pseudomonadati</taxon>
        <taxon>Planctomycetota</taxon>
        <taxon>Phycisphaerae</taxon>
        <taxon>environmental samples</taxon>
    </lineage>
</organism>
<reference evidence="3" key="1">
    <citation type="submission" date="2020-02" db="EMBL/GenBank/DDBJ databases">
        <authorList>
            <person name="Meier V. D."/>
        </authorList>
    </citation>
    <scope>NUCLEOTIDE SEQUENCE</scope>
    <source>
        <strain evidence="3">AVDCRST_MAG64</strain>
    </source>
</reference>
<dbReference type="InterPro" id="IPR052701">
    <property type="entry name" value="GAG_Ulvan_Degrading_Sulfatases"/>
</dbReference>
<feature type="region of interest" description="Disordered" evidence="1">
    <location>
        <begin position="188"/>
        <end position="210"/>
    </location>
</feature>
<dbReference type="PANTHER" id="PTHR43751:SF1">
    <property type="entry name" value="SULFATASE ATSG-RELATED"/>
    <property type="match status" value="1"/>
</dbReference>
<dbReference type="AlphaFoldDB" id="A0A6J4N5Q8"/>
<proteinExistence type="predicted"/>
<gene>
    <name evidence="3" type="ORF">AVDCRST_MAG64-268</name>
</gene>
<name>A0A6J4N5Q8_9BACT</name>